<dbReference type="GO" id="GO:0006598">
    <property type="term" value="P:polyamine catabolic process"/>
    <property type="evidence" value="ECO:0007669"/>
    <property type="project" value="TreeGrafter"/>
</dbReference>
<evidence type="ECO:0000313" key="6">
    <source>
        <dbReference type="Proteomes" id="UP000182827"/>
    </source>
</evidence>
<comment type="similarity">
    <text evidence="2 3">Belongs to the glutamine synthetase family.</text>
</comment>
<organism evidence="5 6">
    <name type="scientific">Acinetobacter bohemicus</name>
    <dbReference type="NCBI Taxonomy" id="1435036"/>
    <lineage>
        <taxon>Bacteria</taxon>
        <taxon>Pseudomonadati</taxon>
        <taxon>Pseudomonadota</taxon>
        <taxon>Gammaproteobacteria</taxon>
        <taxon>Moraxellales</taxon>
        <taxon>Moraxellaceae</taxon>
        <taxon>Acinetobacter</taxon>
    </lineage>
</organism>
<dbReference type="EMBL" id="FOZU01000010">
    <property type="protein sequence ID" value="SFS87136.1"/>
    <property type="molecule type" value="Genomic_DNA"/>
</dbReference>
<dbReference type="InterPro" id="IPR036651">
    <property type="entry name" value="Gln_synt_N_sf"/>
</dbReference>
<dbReference type="InterPro" id="IPR014746">
    <property type="entry name" value="Gln_synth/guanido_kin_cat_dom"/>
</dbReference>
<sequence>MLRGKSLFLEGSLNLCLRLSAIFLYFDGEKIYALFTLLLRSIFLYFFDLYSDVNNMNMPLYHPASSSTNTLYLESKDADQFLLEVDQYLKQYPATEHIDICLHDLNGHLRGKRIDIKSLKNLSKGCYFPLSVYAMSLEGKVIEESGLGKYIGEPDQLCLPILGSLRPCANQSEKHAQLYLSMKSDNGADCKFEPRNILKRILLSLNQMNYFPVMAGEIEFYLYTQPSHPEHKAEQTQCFDVDAPNRYQTVLENIEIEAKKQNIQITAIVAESSSGQFEINLQHRADILKLCDEIMAIKRIVKQSANIHGLNASFMAKPNMSSAGSGLHFHMSLLNQFQQNICATDELKKPNQRMGQVIAGLLQLMPASMAILAPNINSFRRFQFAHHVPLEANWGVNNRNVAIRLPCADPENCRLEYRVAGADANPYLCISVILIGVLHGLTHDALQLPKASHEMKAHDARTLLPNHQLEALKRFEKNAVLKQYLGADFMQLWVACKKYEYQLVSNTITDLELQWGL</sequence>
<dbReference type="GO" id="GO:0004356">
    <property type="term" value="F:glutamine synthetase activity"/>
    <property type="evidence" value="ECO:0007669"/>
    <property type="project" value="InterPro"/>
</dbReference>
<dbReference type="Gene3D" id="3.30.590.10">
    <property type="entry name" value="Glutamine synthetase/guanido kinase, catalytic domain"/>
    <property type="match status" value="1"/>
</dbReference>
<evidence type="ECO:0000256" key="1">
    <source>
        <dbReference type="ARBA" id="ARBA00022598"/>
    </source>
</evidence>
<evidence type="ECO:0000256" key="2">
    <source>
        <dbReference type="PROSITE-ProRule" id="PRU01331"/>
    </source>
</evidence>
<feature type="domain" description="GS catalytic" evidence="4">
    <location>
        <begin position="194"/>
        <end position="517"/>
    </location>
</feature>
<dbReference type="SMART" id="SM01230">
    <property type="entry name" value="Gln-synt_C"/>
    <property type="match status" value="1"/>
</dbReference>
<dbReference type="GO" id="GO:0006542">
    <property type="term" value="P:glutamine biosynthetic process"/>
    <property type="evidence" value="ECO:0007669"/>
    <property type="project" value="InterPro"/>
</dbReference>
<dbReference type="InterPro" id="IPR008146">
    <property type="entry name" value="Gln_synth_cat_dom"/>
</dbReference>
<proteinExistence type="inferred from homology"/>
<dbReference type="PANTHER" id="PTHR43785">
    <property type="entry name" value="GAMMA-GLUTAMYLPUTRESCINE SYNTHETASE"/>
    <property type="match status" value="1"/>
</dbReference>
<evidence type="ECO:0000259" key="4">
    <source>
        <dbReference type="PROSITE" id="PS51987"/>
    </source>
</evidence>
<dbReference type="PANTHER" id="PTHR43785:SF12">
    <property type="entry name" value="TYPE-1 GLUTAMINE SYNTHETASE 2"/>
    <property type="match status" value="1"/>
</dbReference>
<evidence type="ECO:0000256" key="3">
    <source>
        <dbReference type="RuleBase" id="RU000384"/>
    </source>
</evidence>
<dbReference type="SUPFAM" id="SSF55931">
    <property type="entry name" value="Glutamine synthetase/guanido kinase"/>
    <property type="match status" value="1"/>
</dbReference>
<protein>
    <submittedName>
        <fullName evidence="5">Gamma-glutamylputrescine synthase</fullName>
    </submittedName>
</protein>
<keyword evidence="6" id="KW-1185">Reference proteome</keyword>
<keyword evidence="1" id="KW-0436">Ligase</keyword>
<dbReference type="AlphaFoldDB" id="A0A1I6TD82"/>
<evidence type="ECO:0000313" key="5">
    <source>
        <dbReference type="EMBL" id="SFS87136.1"/>
    </source>
</evidence>
<gene>
    <name evidence="5" type="ORF">SAMN05444586_101093</name>
</gene>
<dbReference type="PROSITE" id="PS51987">
    <property type="entry name" value="GS_CATALYTIC"/>
    <property type="match status" value="1"/>
</dbReference>
<accession>A0A1I6TD82</accession>
<name>A0A1I6TD82_9GAMM</name>
<dbReference type="Pfam" id="PF00120">
    <property type="entry name" value="Gln-synt_C"/>
    <property type="match status" value="1"/>
</dbReference>
<dbReference type="SUPFAM" id="SSF54368">
    <property type="entry name" value="Glutamine synthetase, N-terminal domain"/>
    <property type="match status" value="1"/>
</dbReference>
<reference evidence="6" key="1">
    <citation type="submission" date="2016-10" db="EMBL/GenBank/DDBJ databases">
        <authorList>
            <person name="Varghese N."/>
            <person name="Submissions S."/>
        </authorList>
    </citation>
    <scope>NUCLEOTIDE SEQUENCE [LARGE SCALE GENOMIC DNA]</scope>
    <source>
        <strain evidence="6">ANC 5076</strain>
    </source>
</reference>
<dbReference type="Proteomes" id="UP000182827">
    <property type="component" value="Unassembled WGS sequence"/>
</dbReference>